<evidence type="ECO:0000313" key="1">
    <source>
        <dbReference type="EMBL" id="GAA4265358.1"/>
    </source>
</evidence>
<evidence type="ECO:0008006" key="3">
    <source>
        <dbReference type="Google" id="ProtNLM"/>
    </source>
</evidence>
<name>A0ABP8DZF6_9MICO</name>
<dbReference type="RefSeq" id="WP_344793894.1">
    <property type="nucleotide sequence ID" value="NZ_BAABAU010000001.1"/>
</dbReference>
<evidence type="ECO:0000313" key="2">
    <source>
        <dbReference type="Proteomes" id="UP001501594"/>
    </source>
</evidence>
<reference evidence="2" key="1">
    <citation type="journal article" date="2019" name="Int. J. Syst. Evol. Microbiol.">
        <title>The Global Catalogue of Microorganisms (GCM) 10K type strain sequencing project: providing services to taxonomists for standard genome sequencing and annotation.</title>
        <authorList>
            <consortium name="The Broad Institute Genomics Platform"/>
            <consortium name="The Broad Institute Genome Sequencing Center for Infectious Disease"/>
            <person name="Wu L."/>
            <person name="Ma J."/>
        </authorList>
    </citation>
    <scope>NUCLEOTIDE SEQUENCE [LARGE SCALE GENOMIC DNA]</scope>
    <source>
        <strain evidence="2">JCM 17442</strain>
    </source>
</reference>
<dbReference type="SUPFAM" id="SSF49785">
    <property type="entry name" value="Galactose-binding domain-like"/>
    <property type="match status" value="1"/>
</dbReference>
<protein>
    <recommendedName>
        <fullName evidence="3">CBM-cenC domain-containing protein</fullName>
    </recommendedName>
</protein>
<keyword evidence="2" id="KW-1185">Reference proteome</keyword>
<dbReference type="Proteomes" id="UP001501594">
    <property type="component" value="Unassembled WGS sequence"/>
</dbReference>
<comment type="caution">
    <text evidence="1">The sequence shown here is derived from an EMBL/GenBank/DDBJ whole genome shotgun (WGS) entry which is preliminary data.</text>
</comment>
<dbReference type="InterPro" id="IPR008979">
    <property type="entry name" value="Galactose-bd-like_sf"/>
</dbReference>
<organism evidence="1 2">
    <name type="scientific">Frondihabitans peucedani</name>
    <dbReference type="NCBI Taxonomy" id="598626"/>
    <lineage>
        <taxon>Bacteria</taxon>
        <taxon>Bacillati</taxon>
        <taxon>Actinomycetota</taxon>
        <taxon>Actinomycetes</taxon>
        <taxon>Micrococcales</taxon>
        <taxon>Microbacteriaceae</taxon>
        <taxon>Frondihabitans</taxon>
    </lineage>
</organism>
<dbReference type="Gene3D" id="2.60.120.260">
    <property type="entry name" value="Galactose-binding domain-like"/>
    <property type="match status" value="3"/>
</dbReference>
<proteinExistence type="predicted"/>
<gene>
    <name evidence="1" type="ORF">GCM10022256_09700</name>
</gene>
<accession>A0ABP8DZF6</accession>
<dbReference type="EMBL" id="BAABAU010000001">
    <property type="protein sequence ID" value="GAA4265358.1"/>
    <property type="molecule type" value="Genomic_DNA"/>
</dbReference>
<sequence>MTESRSLWRRIAAIALVTALAASALTVVTGLVSSTTERASAATSASTFDAGNIISDDTFFNASTMSAADVQVFLNSKVPVCRSGSTCLKSYSQATATHAADTYCRAYIGASTETAASIIARVGAACGINPQVLLVMLQKEQGLVLSTAPTATAYRIAMGYGCPDTAACNTLYYGFANQVWNAAHQMQKYTKNSRLFSFQPGRTNLIQYNPSASCGAKSVYIQNQATANLYIYTPYTPNAASLQAGYGSAPCGAYGNRNFYLYFSDWFGNPSNWLSAGGFEGSSKTGWAFASGVNRASRGDAKTAQAGDYYLVANTPAAGRTVSQTITRATRIGEQANASIWLRSSSTAPFTGTVSLTGLGGTAETAKQAFTVGATWTQVRVALPIRASTHTGVRLDVAMTTTGKNLYLDSAALGFGQAPVLQNTLVNPSFEGSFGRWTPGNGFINQQIYDKPAQAKAGSWFAASNTAVAGRSFSQTVTPTVSAGDRWTASVWLRSSSSSRFTGRLALWGLGGSKNLNTVKAYSVGSTWTRFTVTLDVGAVVPSSLKFEVYMDTTSSRGTLYLDGADLSRNLLASGSFEGSAAGWNRSSAGTNLAVYKASGTNTAVNGSSYAATNTNLPGASLTQDVVLAPIAGDVYTAEIWVRRTGAAPFTGRLALWGLGTKNVQASTAFTASSSWTLVRVSLPITASGLTSLRFQLYEDSTASTIAIDGAQVY</sequence>